<dbReference type="InterPro" id="IPR050953">
    <property type="entry name" value="N4_N6_ade-DNA_methylase"/>
</dbReference>
<gene>
    <name evidence="6" type="ORF">E8M01_25070</name>
</gene>
<feature type="region of interest" description="Disordered" evidence="5">
    <location>
        <begin position="777"/>
        <end position="856"/>
    </location>
</feature>
<dbReference type="Gene3D" id="3.40.50.150">
    <property type="entry name" value="Vaccinia Virus protein VP39"/>
    <property type="match status" value="1"/>
</dbReference>
<comment type="catalytic activity">
    <reaction evidence="4">
        <text>a 2'-deoxyadenosine in DNA + S-adenosyl-L-methionine = an N(6)-methyl-2'-deoxyadenosine in DNA + S-adenosyl-L-homocysteine + H(+)</text>
        <dbReference type="Rhea" id="RHEA:15197"/>
        <dbReference type="Rhea" id="RHEA-COMP:12418"/>
        <dbReference type="Rhea" id="RHEA-COMP:12419"/>
        <dbReference type="ChEBI" id="CHEBI:15378"/>
        <dbReference type="ChEBI" id="CHEBI:57856"/>
        <dbReference type="ChEBI" id="CHEBI:59789"/>
        <dbReference type="ChEBI" id="CHEBI:90615"/>
        <dbReference type="ChEBI" id="CHEBI:90616"/>
        <dbReference type="EC" id="2.1.1.72"/>
    </reaction>
</comment>
<dbReference type="AlphaFoldDB" id="A0A4D7B8E6"/>
<dbReference type="InterPro" id="IPR029063">
    <property type="entry name" value="SAM-dependent_MTases_sf"/>
</dbReference>
<dbReference type="GO" id="GO:0032259">
    <property type="term" value="P:methylation"/>
    <property type="evidence" value="ECO:0007669"/>
    <property type="project" value="UniProtKB-KW"/>
</dbReference>
<reference evidence="6 7" key="1">
    <citation type="submission" date="2019-04" db="EMBL/GenBank/DDBJ databases">
        <title>Phreatobacter aquaticus sp. nov.</title>
        <authorList>
            <person name="Choi A."/>
        </authorList>
    </citation>
    <scope>NUCLEOTIDE SEQUENCE [LARGE SCALE GENOMIC DNA]</scope>
    <source>
        <strain evidence="6 7">KCTC 52518</strain>
    </source>
</reference>
<dbReference type="REBASE" id="311296">
    <property type="entry name" value="Pst52518ORF25070P"/>
</dbReference>
<keyword evidence="7" id="KW-1185">Reference proteome</keyword>
<keyword evidence="3" id="KW-0808">Transferase</keyword>
<evidence type="ECO:0000313" key="6">
    <source>
        <dbReference type="EMBL" id="QCI67215.1"/>
    </source>
</evidence>
<evidence type="ECO:0000256" key="2">
    <source>
        <dbReference type="ARBA" id="ARBA00022603"/>
    </source>
</evidence>
<organism evidence="6 7">
    <name type="scientific">Phreatobacter stygius</name>
    <dbReference type="NCBI Taxonomy" id="1940610"/>
    <lineage>
        <taxon>Bacteria</taxon>
        <taxon>Pseudomonadati</taxon>
        <taxon>Pseudomonadota</taxon>
        <taxon>Alphaproteobacteria</taxon>
        <taxon>Hyphomicrobiales</taxon>
        <taxon>Phreatobacteraceae</taxon>
        <taxon>Phreatobacter</taxon>
    </lineage>
</organism>
<dbReference type="EC" id="2.1.1.72" evidence="1"/>
<dbReference type="Proteomes" id="UP000298781">
    <property type="component" value="Chromosome"/>
</dbReference>
<evidence type="ECO:0000313" key="7">
    <source>
        <dbReference type="Proteomes" id="UP000298781"/>
    </source>
</evidence>
<dbReference type="KEGG" id="pstg:E8M01_25070"/>
<dbReference type="SUPFAM" id="SSF53335">
    <property type="entry name" value="S-adenosyl-L-methionine-dependent methyltransferases"/>
    <property type="match status" value="1"/>
</dbReference>
<sequence>MIQGGLFTRDFLEEGIKGQAAWQQIDDAELRRLKDMAVSLFAKITSTKSPNEAVTEKDLIYPLLSTIGWGDLVLVQQSASKKGRSDVPDGLLFADETAFANGRRELDSWLRFRHGICLVESKKWNRVLDREEKGAKSHEGVPSTQMLRYLRRADDITSGKLRWGILTNGRHWRLYHQGALSVSEDFLEIDLGKVLDLPGCGLDLIDVRGRTPAEIEALREHLFKLFVVIFGRDAFVPQDGRLTFHQIALQEGRKWETRVARDLADKVFDEVFPLLADALAKSDPQRDKAFGSAYLNEVRQAALILLYRILFVLYAEDRNLLPDESGLYADYCLTRVRQEVAERKSARKPFPASAKTYWPRLQSIFRAIAEGDDDLGIPPYNGGLFDKDAAPILERVALNDAVVADVVFRLSHEHDPKSARPPKYINYRDLSVQQLGSVYEQILEHGLRLNDDGTVGIAADASGRKTSGSYYTPEELVGLIIERAVGPLVDERLSCFREKAAAAAHDARPIRSRLDELTDLDPASRLLDLKVCDPAMGSGHFLVSLVDWLADSVLAAMAEAAAIVTFADYVSPLAGRIDAIRTKILGEAKSHKWPIVEAQLDDRHIVRRMVLKRVVYGVDKNPMAVELAKVALWLHSFTVGAPLSFLDHHLRCGDSVVGAWARPMVDKLEGLGALFSNGLITRVEQVSKVMAQIEGTTDNDIAEVTESKSKFRIVAEATDPVASFFSLMTAETLMGVLDAAPRKEPEPIEHLIEANKSEKVIKKAATDRQASSAQLVYGSPLTGPSATQSVSRPVRPASRRRTLRGSSRFSKRRKGRAGSRSCSITWASMPADASSPTTWSPKCVPLPPSIASSTGR</sequence>
<feature type="compositionally biased region" description="Basic residues" evidence="5">
    <location>
        <begin position="797"/>
        <end position="817"/>
    </location>
</feature>
<dbReference type="GO" id="GO:0009007">
    <property type="term" value="F:site-specific DNA-methyltransferase (adenine-specific) activity"/>
    <property type="evidence" value="ECO:0007669"/>
    <property type="project" value="UniProtKB-EC"/>
</dbReference>
<dbReference type="PANTHER" id="PTHR33841">
    <property type="entry name" value="DNA METHYLTRANSFERASE YEEA-RELATED"/>
    <property type="match status" value="1"/>
</dbReference>
<accession>A0A4D7B8E6</accession>
<proteinExistence type="predicted"/>
<dbReference type="PRINTS" id="PR00507">
    <property type="entry name" value="N12N6MTFRASE"/>
</dbReference>
<evidence type="ECO:0000256" key="4">
    <source>
        <dbReference type="ARBA" id="ARBA00047942"/>
    </source>
</evidence>
<protein>
    <recommendedName>
        <fullName evidence="1">site-specific DNA-methyltransferase (adenine-specific)</fullName>
        <ecNumber evidence="1">2.1.1.72</ecNumber>
    </recommendedName>
</protein>
<keyword evidence="2" id="KW-0489">Methyltransferase</keyword>
<dbReference type="OrthoDB" id="9806213at2"/>
<evidence type="ECO:0000256" key="3">
    <source>
        <dbReference type="ARBA" id="ARBA00022679"/>
    </source>
</evidence>
<dbReference type="RefSeq" id="WP_136962650.1">
    <property type="nucleotide sequence ID" value="NZ_CP039690.1"/>
</dbReference>
<name>A0A4D7B8E6_9HYPH</name>
<dbReference type="EMBL" id="CP039690">
    <property type="protein sequence ID" value="QCI67215.1"/>
    <property type="molecule type" value="Genomic_DNA"/>
</dbReference>
<evidence type="ECO:0000256" key="5">
    <source>
        <dbReference type="SAM" id="MobiDB-lite"/>
    </source>
</evidence>
<evidence type="ECO:0000256" key="1">
    <source>
        <dbReference type="ARBA" id="ARBA00011900"/>
    </source>
</evidence>
<dbReference type="PANTHER" id="PTHR33841:SF1">
    <property type="entry name" value="DNA METHYLTRANSFERASE A"/>
    <property type="match status" value="1"/>
</dbReference>